<feature type="transmembrane region" description="Helical" evidence="1">
    <location>
        <begin position="83"/>
        <end position="104"/>
    </location>
</feature>
<keyword evidence="1" id="KW-0472">Membrane</keyword>
<keyword evidence="1" id="KW-0812">Transmembrane</keyword>
<protein>
    <submittedName>
        <fullName evidence="2">DUF2085 domain-containing protein</fullName>
    </submittedName>
</protein>
<keyword evidence="3" id="KW-1185">Reference proteome</keyword>
<accession>A0ABM6U4L6</accession>
<evidence type="ECO:0000313" key="3">
    <source>
        <dbReference type="Proteomes" id="UP000241238"/>
    </source>
</evidence>
<organism evidence="2 3">
    <name type="scientific">Fusobacterium varium ATCC 27725</name>
    <dbReference type="NCBI Taxonomy" id="469618"/>
    <lineage>
        <taxon>Bacteria</taxon>
        <taxon>Fusobacteriati</taxon>
        <taxon>Fusobacteriota</taxon>
        <taxon>Fusobacteriia</taxon>
        <taxon>Fusobacteriales</taxon>
        <taxon>Fusobacteriaceae</taxon>
        <taxon>Fusobacterium</taxon>
    </lineage>
</organism>
<name>A0ABM6U4L6_FUSVA</name>
<reference evidence="3" key="1">
    <citation type="journal article" date="2018" name="MSphere">
        <title>Fusobacterium Genomics Using MinION and Illumina Sequencing Enables Genome Completion and Correction.</title>
        <authorList>
            <person name="Todd S.M."/>
            <person name="Settlage R.E."/>
            <person name="Lahmers K.K."/>
            <person name="Slade D.J."/>
        </authorList>
    </citation>
    <scope>NUCLEOTIDE SEQUENCE [LARGE SCALE GENOMIC DNA]</scope>
    <source>
        <strain evidence="3">ATCC 27725</strain>
    </source>
</reference>
<dbReference type="InterPro" id="IPR019206">
    <property type="entry name" value="DUF2085_TM"/>
</dbReference>
<sequence>MDKIGRFLKILFMCHSRPDRSFYFNGKQFPICARCTGVLLGWIIGIIYCILLEVPRGWVTVLILIPLMVDGGTQALGKRESNNILRCVTGILFGMGAIFIFLYFHRLMLKLAIIFLKRYIFINK</sequence>
<feature type="transmembrane region" description="Helical" evidence="1">
    <location>
        <begin position="28"/>
        <end position="51"/>
    </location>
</feature>
<dbReference type="RefSeq" id="WP_005947111.1">
    <property type="nucleotide sequence ID" value="NZ_CP028103.1"/>
</dbReference>
<evidence type="ECO:0000256" key="1">
    <source>
        <dbReference type="SAM" id="Phobius"/>
    </source>
</evidence>
<dbReference type="GeneID" id="77468027"/>
<dbReference type="Pfam" id="PF09858">
    <property type="entry name" value="DUF2085"/>
    <property type="match status" value="1"/>
</dbReference>
<feature type="transmembrane region" description="Helical" evidence="1">
    <location>
        <begin position="58"/>
        <end position="77"/>
    </location>
</feature>
<dbReference type="Proteomes" id="UP000241238">
    <property type="component" value="Chromosome"/>
</dbReference>
<keyword evidence="1" id="KW-1133">Transmembrane helix</keyword>
<proteinExistence type="predicted"/>
<gene>
    <name evidence="2" type="ORF">C4N18_08485</name>
</gene>
<evidence type="ECO:0000313" key="2">
    <source>
        <dbReference type="EMBL" id="AVQ31249.1"/>
    </source>
</evidence>
<dbReference type="EMBL" id="CP028103">
    <property type="protein sequence ID" value="AVQ31249.1"/>
    <property type="molecule type" value="Genomic_DNA"/>
</dbReference>